<evidence type="ECO:0000256" key="2">
    <source>
        <dbReference type="ARBA" id="ARBA00007635"/>
    </source>
</evidence>
<evidence type="ECO:0000256" key="4">
    <source>
        <dbReference type="ARBA" id="ARBA00022692"/>
    </source>
</evidence>
<dbReference type="STRING" id="554055.A0A2P6V868"/>
<dbReference type="SUPFAM" id="SSF53474">
    <property type="entry name" value="alpha/beta-Hydrolases"/>
    <property type="match status" value="1"/>
</dbReference>
<dbReference type="PANTHER" id="PTHR42920">
    <property type="entry name" value="OS03G0707200 PROTEIN-RELATED"/>
    <property type="match status" value="1"/>
</dbReference>
<dbReference type="GO" id="GO:0005886">
    <property type="term" value="C:plasma membrane"/>
    <property type="evidence" value="ECO:0007669"/>
    <property type="project" value="UniProtKB-SubCell"/>
</dbReference>
<dbReference type="Proteomes" id="UP000239649">
    <property type="component" value="Unassembled WGS sequence"/>
</dbReference>
<evidence type="ECO:0000259" key="9">
    <source>
        <dbReference type="Pfam" id="PF00561"/>
    </source>
</evidence>
<dbReference type="InterPro" id="IPR029058">
    <property type="entry name" value="AB_hydrolase_fold"/>
</dbReference>
<accession>A0A2P6V868</accession>
<proteinExistence type="inferred from homology"/>
<evidence type="ECO:0000256" key="5">
    <source>
        <dbReference type="ARBA" id="ARBA00022989"/>
    </source>
</evidence>
<evidence type="ECO:0000313" key="11">
    <source>
        <dbReference type="EMBL" id="PSC70282.1"/>
    </source>
</evidence>
<feature type="transmembrane region" description="Helical" evidence="8">
    <location>
        <begin position="339"/>
        <end position="360"/>
    </location>
</feature>
<feature type="region of interest" description="Disordered" evidence="7">
    <location>
        <begin position="367"/>
        <end position="402"/>
    </location>
</feature>
<evidence type="ECO:0000259" key="10">
    <source>
        <dbReference type="Pfam" id="PF00892"/>
    </source>
</evidence>
<keyword evidence="5 8" id="KW-1133">Transmembrane helix</keyword>
<dbReference type="Pfam" id="PF00892">
    <property type="entry name" value="EamA"/>
    <property type="match status" value="2"/>
</dbReference>
<comment type="subcellular location">
    <subcellularLocation>
        <location evidence="1">Cell membrane</location>
        <topology evidence="1">Multi-pass membrane protein</topology>
    </subcellularLocation>
</comment>
<evidence type="ECO:0000256" key="3">
    <source>
        <dbReference type="ARBA" id="ARBA00022475"/>
    </source>
</evidence>
<feature type="domain" description="EamA" evidence="10">
    <location>
        <begin position="205"/>
        <end position="354"/>
    </location>
</feature>
<feature type="transmembrane region" description="Helical" evidence="8">
    <location>
        <begin position="236"/>
        <end position="262"/>
    </location>
</feature>
<dbReference type="Pfam" id="PF00561">
    <property type="entry name" value="Abhydrolase_1"/>
    <property type="match status" value="1"/>
</dbReference>
<feature type="domain" description="EamA" evidence="10">
    <location>
        <begin position="69"/>
        <end position="196"/>
    </location>
</feature>
<dbReference type="OrthoDB" id="2017960at2759"/>
<feature type="transmembrane region" description="Helical" evidence="8">
    <location>
        <begin position="68"/>
        <end position="86"/>
    </location>
</feature>
<feature type="transmembrane region" description="Helical" evidence="8">
    <location>
        <begin position="156"/>
        <end position="174"/>
    </location>
</feature>
<keyword evidence="4 8" id="KW-0812">Transmembrane</keyword>
<dbReference type="SUPFAM" id="SSF103481">
    <property type="entry name" value="Multidrug resistance efflux transporter EmrE"/>
    <property type="match status" value="2"/>
</dbReference>
<evidence type="ECO:0000256" key="1">
    <source>
        <dbReference type="ARBA" id="ARBA00004651"/>
    </source>
</evidence>
<feature type="compositionally biased region" description="Basic and acidic residues" evidence="7">
    <location>
        <begin position="367"/>
        <end position="388"/>
    </location>
</feature>
<dbReference type="PANTHER" id="PTHR42920:SF26">
    <property type="entry name" value="OS03G0707200 PROTEIN"/>
    <property type="match status" value="1"/>
</dbReference>
<feature type="transmembrane region" description="Helical" evidence="8">
    <location>
        <begin position="181"/>
        <end position="196"/>
    </location>
</feature>
<name>A0A2P6V868_9CHLO</name>
<evidence type="ECO:0000313" key="12">
    <source>
        <dbReference type="Proteomes" id="UP000239649"/>
    </source>
</evidence>
<sequence length="685" mass="72931">MAVPRHAPKPGSPRAGDPEAGAFVKIIEMVNGKGGVESTGLLEKVGPRLKHHSFPWRVLLPVSMSPRLRGLILLNLVCLACASAFVVLKESQENVDPFVFQSVRFVIAASVFSPFMRKAMRDERVVKAGAEIGFWAAGGYLTQSIGMLTADASRGAFLSGFTVVVVPLMAGLFGTAKLKRTTWVAVGAALVGISLLEDSGAPASWGDFWSFASAVLFGAQIYRAEHYSKQLGAKQAMPMLSMCLLIIAAISLASTIAMHPHAVVHLLGNPAELRHLAAEHPMPWLGIIYMGCGVTNGGLIMEVIALQDVSSTEAAIIYTLEPVFGAGLAYVLLGERWGTSGWVGAGLIMLACLIAQLLGVEDEAHAAEREKQRERDRDASQRERDAKAAHLIGNGPQTTDREALPDVQHLGTRIAMVQPMEVLTLPDGRRLAYKVFGDAATLQAHLPAVLYFHGTPSCHLEAEALDESTKQLGLLVVAFDRSGVGLSDGRWWGSGLRRTADDAAQLAGHLGLQRLIVIGCSGGGPFAAAFACLHPQRCALLTLIAALGPTDWANLPLLRALKGADFLQLGLARLPPLGCLWGMHSVLAYMAKSHTELLLEQAPAGLAPVDGQALKDPLVRDAFARCLRHAYARGSAGVARDVRLLGWQSGRVPTTCRSLLLMRAGSATGNYGRVLMVGGGQRPPA</sequence>
<comment type="similarity">
    <text evidence="2">Belongs to the drug/metabolite transporter (DMT) superfamily. Plant drug/metabolite exporter (P-DME) (TC 2.A.7.4) family.</text>
</comment>
<feature type="transmembrane region" description="Helical" evidence="8">
    <location>
        <begin position="315"/>
        <end position="333"/>
    </location>
</feature>
<comment type="caution">
    <text evidence="11">The sequence shown here is derived from an EMBL/GenBank/DDBJ whole genome shotgun (WGS) entry which is preliminary data.</text>
</comment>
<gene>
    <name evidence="11" type="ORF">C2E20_6369</name>
</gene>
<feature type="domain" description="AB hydrolase-1" evidence="9">
    <location>
        <begin position="447"/>
        <end position="550"/>
    </location>
</feature>
<evidence type="ECO:0000256" key="6">
    <source>
        <dbReference type="ARBA" id="ARBA00023136"/>
    </source>
</evidence>
<evidence type="ECO:0008006" key="13">
    <source>
        <dbReference type="Google" id="ProtNLM"/>
    </source>
</evidence>
<protein>
    <recommendedName>
        <fullName evidence="13">EamA domain-containing protein</fullName>
    </recommendedName>
</protein>
<evidence type="ECO:0000256" key="8">
    <source>
        <dbReference type="SAM" id="Phobius"/>
    </source>
</evidence>
<keyword evidence="6 8" id="KW-0472">Membrane</keyword>
<organism evidence="11 12">
    <name type="scientific">Micractinium conductrix</name>
    <dbReference type="NCBI Taxonomy" id="554055"/>
    <lineage>
        <taxon>Eukaryota</taxon>
        <taxon>Viridiplantae</taxon>
        <taxon>Chlorophyta</taxon>
        <taxon>core chlorophytes</taxon>
        <taxon>Trebouxiophyceae</taxon>
        <taxon>Chlorellales</taxon>
        <taxon>Chlorellaceae</taxon>
        <taxon>Chlorella clade</taxon>
        <taxon>Micractinium</taxon>
    </lineage>
</organism>
<dbReference type="InterPro" id="IPR051258">
    <property type="entry name" value="Diverse_Substrate_Transporter"/>
</dbReference>
<keyword evidence="3" id="KW-1003">Cell membrane</keyword>
<dbReference type="Gene3D" id="3.40.50.1820">
    <property type="entry name" value="alpha/beta hydrolase"/>
    <property type="match status" value="1"/>
</dbReference>
<dbReference type="InterPro" id="IPR000073">
    <property type="entry name" value="AB_hydrolase_1"/>
</dbReference>
<reference evidence="11 12" key="1">
    <citation type="journal article" date="2018" name="Plant J.">
        <title>Genome sequences of Chlorella sorokiniana UTEX 1602 and Micractinium conductrix SAG 241.80: implications to maltose excretion by a green alga.</title>
        <authorList>
            <person name="Arriola M.B."/>
            <person name="Velmurugan N."/>
            <person name="Zhang Y."/>
            <person name="Plunkett M.H."/>
            <person name="Hondzo H."/>
            <person name="Barney B.M."/>
        </authorList>
    </citation>
    <scope>NUCLEOTIDE SEQUENCE [LARGE SCALE GENOMIC DNA]</scope>
    <source>
        <strain evidence="11 12">SAG 241.80</strain>
    </source>
</reference>
<dbReference type="EMBL" id="LHPF02000021">
    <property type="protein sequence ID" value="PSC70282.1"/>
    <property type="molecule type" value="Genomic_DNA"/>
</dbReference>
<dbReference type="InterPro" id="IPR000620">
    <property type="entry name" value="EamA_dom"/>
</dbReference>
<feature type="transmembrane region" description="Helical" evidence="8">
    <location>
        <begin position="282"/>
        <end position="303"/>
    </location>
</feature>
<dbReference type="AlphaFoldDB" id="A0A2P6V868"/>
<keyword evidence="12" id="KW-1185">Reference proteome</keyword>
<feature type="transmembrane region" description="Helical" evidence="8">
    <location>
        <begin position="98"/>
        <end position="116"/>
    </location>
</feature>
<feature type="transmembrane region" description="Helical" evidence="8">
    <location>
        <begin position="128"/>
        <end position="150"/>
    </location>
</feature>
<dbReference type="InterPro" id="IPR037185">
    <property type="entry name" value="EmrE-like"/>
</dbReference>
<evidence type="ECO:0000256" key="7">
    <source>
        <dbReference type="SAM" id="MobiDB-lite"/>
    </source>
</evidence>